<dbReference type="InterPro" id="IPR036188">
    <property type="entry name" value="FAD/NAD-bd_sf"/>
</dbReference>
<accession>A0A285RTD6</accession>
<comment type="cofactor">
    <cofactor evidence="1">
        <name>FAD</name>
        <dbReference type="ChEBI" id="CHEBI:57692"/>
    </cofactor>
</comment>
<dbReference type="InterPro" id="IPR002937">
    <property type="entry name" value="Amino_oxidase"/>
</dbReference>
<dbReference type="Gene3D" id="3.30.70.1990">
    <property type="match status" value="1"/>
</dbReference>
<keyword evidence="2" id="KW-0560">Oxidoreductase</keyword>
<dbReference type="EMBL" id="OBMM01000001">
    <property type="protein sequence ID" value="SOB97210.1"/>
    <property type="molecule type" value="Genomic_DNA"/>
</dbReference>
<protein>
    <submittedName>
        <fullName evidence="5">Predicted NAD/FAD-binding protein</fullName>
    </submittedName>
</protein>
<dbReference type="PANTHER" id="PTHR42923">
    <property type="entry name" value="PROTOPORPHYRINOGEN OXIDASE"/>
    <property type="match status" value="1"/>
</dbReference>
<dbReference type="Gene3D" id="3.50.50.60">
    <property type="entry name" value="FAD/NAD(P)-binding domain"/>
    <property type="match status" value="1"/>
</dbReference>
<dbReference type="SUPFAM" id="SSF51905">
    <property type="entry name" value="FAD/NAD(P)-binding domain"/>
    <property type="match status" value="1"/>
</dbReference>
<dbReference type="InterPro" id="IPR050464">
    <property type="entry name" value="Zeta_carotene_desat/Oxidored"/>
</dbReference>
<dbReference type="PRINTS" id="PR00757">
    <property type="entry name" value="AMINEOXDASEF"/>
</dbReference>
<feature type="binding site" evidence="3">
    <location>
        <position position="19"/>
    </location>
    <ligand>
        <name>FAD</name>
        <dbReference type="ChEBI" id="CHEBI:57692"/>
    </ligand>
</feature>
<name>A0A285RTD6_9PROT</name>
<organism evidence="5 6">
    <name type="scientific">Thalassospira xiamenensis</name>
    <dbReference type="NCBI Taxonomy" id="220697"/>
    <lineage>
        <taxon>Bacteria</taxon>
        <taxon>Pseudomonadati</taxon>
        <taxon>Pseudomonadota</taxon>
        <taxon>Alphaproteobacteria</taxon>
        <taxon>Rhodospirillales</taxon>
        <taxon>Thalassospiraceae</taxon>
        <taxon>Thalassospira</taxon>
    </lineage>
</organism>
<proteinExistence type="predicted"/>
<dbReference type="AlphaFoldDB" id="A0A285RTD6"/>
<dbReference type="RefSeq" id="WP_097051373.1">
    <property type="nucleotide sequence ID" value="NZ_OBMM01000001.1"/>
</dbReference>
<evidence type="ECO:0000313" key="6">
    <source>
        <dbReference type="Proteomes" id="UP000219068"/>
    </source>
</evidence>
<dbReference type="InterPro" id="IPR001613">
    <property type="entry name" value="Flavin_amine_oxidase"/>
</dbReference>
<reference evidence="5 6" key="1">
    <citation type="submission" date="2017-08" db="EMBL/GenBank/DDBJ databases">
        <authorList>
            <person name="de Groot N.N."/>
        </authorList>
    </citation>
    <scope>NUCLEOTIDE SEQUENCE [LARGE SCALE GENOMIC DNA]</scope>
    <source>
        <strain evidence="5 6">USBA 78</strain>
    </source>
</reference>
<dbReference type="FunFam" id="1.10.405.20:FF:000001">
    <property type="entry name" value="Amine oxidase"/>
    <property type="match status" value="1"/>
</dbReference>
<dbReference type="Pfam" id="PF01593">
    <property type="entry name" value="Amino_oxidase"/>
    <property type="match status" value="1"/>
</dbReference>
<evidence type="ECO:0000313" key="5">
    <source>
        <dbReference type="EMBL" id="SOB97210.1"/>
    </source>
</evidence>
<gene>
    <name evidence="5" type="ORF">SAMN05428964_1012112</name>
</gene>
<evidence type="ECO:0000256" key="3">
    <source>
        <dbReference type="PIRSR" id="PIRSR601613-1"/>
    </source>
</evidence>
<evidence type="ECO:0000256" key="2">
    <source>
        <dbReference type="ARBA" id="ARBA00023002"/>
    </source>
</evidence>
<dbReference type="Proteomes" id="UP000219068">
    <property type="component" value="Unassembled WGS sequence"/>
</dbReference>
<sequence>MTLRSSGKLNIAVVGSGISGLSAAWLLSQSHTVTLYEKDDRPGGHSNTVDAGQTPVDTGFIVYNTRCYPNLCALFDHLGVQTAATDMSFAASMDRGGLEYGGSDLASLIAQKRNIFRPRFWRMVRDILRFYREAPLALETGQAETQSLGDYLTVNRYSKSFINDHLLPMGAAIWSTPVDTMMDYPLAAFVRFCQNHGLLQIKDRPQWRTVVGGSRQYVGRMIKDISGGVILDSAIARVGPNGKGGVFIEDRYGERTDYDHVVLACHGDQALALQVNPTPAVRDLLSAFQYERNLAILHDDDSLMPRTRKVWSSWNYLAEEHDGEQKVCVTYWMNRLQHLDEGQPLFVTLNPARPPREGSVIRSFLYDHPVFDAAAMEAQKRLWSIQGQDNIWYCGSYFGYGFHEDGIQSGLAVAEALGNVRRPWNVENESGRIHLGPINIAQKEAAE</sequence>
<evidence type="ECO:0000259" key="4">
    <source>
        <dbReference type="Pfam" id="PF01593"/>
    </source>
</evidence>
<feature type="domain" description="Amine oxidase" evidence="4">
    <location>
        <begin position="18"/>
        <end position="287"/>
    </location>
</feature>
<evidence type="ECO:0000256" key="1">
    <source>
        <dbReference type="ARBA" id="ARBA00001974"/>
    </source>
</evidence>
<dbReference type="PANTHER" id="PTHR42923:SF17">
    <property type="entry name" value="AMINE OXIDASE DOMAIN-CONTAINING PROTEIN"/>
    <property type="match status" value="1"/>
</dbReference>
<dbReference type="Gene3D" id="1.10.405.20">
    <property type="match status" value="1"/>
</dbReference>
<dbReference type="GO" id="GO:0016491">
    <property type="term" value="F:oxidoreductase activity"/>
    <property type="evidence" value="ECO:0007669"/>
    <property type="project" value="UniProtKB-KW"/>
</dbReference>